<dbReference type="PANTHER" id="PTHR37443:SF3">
    <property type="entry name" value="SECRETED PROTEIN"/>
    <property type="match status" value="1"/>
</dbReference>
<proteinExistence type="predicted"/>
<sequence length="260" mass="29787">MDFRSLLSFIFFFIFVAPITAQLASIYSDVSRRNDCASWSSWGPCVWPDAKQKRSYIQQLTPVCQSHWFFKFLSVRYESALDSFFAYFQSLLLDGRPCGMCSYRQSCGFGGRQKCHLSPFEIPGGRSIVPFFVSEKICNRRDLRGIDQSMSCALDYDKLMENGGECKLWPTPKVDLSAVEPSFRAQLESLSWYSCVSDWATDKPSPFGAARSTRVCRCCCFPFRPNPKTLKCEHIPGAPEAPGEEQLEEDETERRSREWK</sequence>
<feature type="chain" id="PRO_5044834604" evidence="2">
    <location>
        <begin position="22"/>
        <end position="260"/>
    </location>
</feature>
<reference evidence="3 4" key="1">
    <citation type="submission" date="2024-10" db="EMBL/GenBank/DDBJ databases">
        <authorList>
            <person name="Kim D."/>
        </authorList>
    </citation>
    <scope>NUCLEOTIDE SEQUENCE [LARGE SCALE GENOMIC DNA]</scope>
    <source>
        <strain evidence="3">Taebaek</strain>
    </source>
</reference>
<feature type="signal peptide" evidence="2">
    <location>
        <begin position="1"/>
        <end position="21"/>
    </location>
</feature>
<evidence type="ECO:0000256" key="1">
    <source>
        <dbReference type="SAM" id="MobiDB-lite"/>
    </source>
</evidence>
<accession>A0ABD2JHT4</accession>
<dbReference type="InterPro" id="IPR040271">
    <property type="entry name" value="T19C3.2-like"/>
</dbReference>
<protein>
    <submittedName>
        <fullName evidence="3">Uncharacterized protein</fullName>
    </submittedName>
</protein>
<gene>
    <name evidence="3" type="ORF">niasHS_006628</name>
</gene>
<dbReference type="EMBL" id="JBICCN010000143">
    <property type="protein sequence ID" value="KAL3090176.1"/>
    <property type="molecule type" value="Genomic_DNA"/>
</dbReference>
<evidence type="ECO:0000313" key="4">
    <source>
        <dbReference type="Proteomes" id="UP001620645"/>
    </source>
</evidence>
<dbReference type="PANTHER" id="PTHR37443">
    <property type="entry name" value="PROTEIN CBG09852-RELATED"/>
    <property type="match status" value="1"/>
</dbReference>
<comment type="caution">
    <text evidence="3">The sequence shown here is derived from an EMBL/GenBank/DDBJ whole genome shotgun (WGS) entry which is preliminary data.</text>
</comment>
<feature type="compositionally biased region" description="Acidic residues" evidence="1">
    <location>
        <begin position="242"/>
        <end position="251"/>
    </location>
</feature>
<feature type="region of interest" description="Disordered" evidence="1">
    <location>
        <begin position="234"/>
        <end position="260"/>
    </location>
</feature>
<dbReference type="Proteomes" id="UP001620645">
    <property type="component" value="Unassembled WGS sequence"/>
</dbReference>
<keyword evidence="2" id="KW-0732">Signal</keyword>
<evidence type="ECO:0000313" key="3">
    <source>
        <dbReference type="EMBL" id="KAL3090176.1"/>
    </source>
</evidence>
<name>A0ABD2JHT4_HETSC</name>
<keyword evidence="4" id="KW-1185">Reference proteome</keyword>
<evidence type="ECO:0000256" key="2">
    <source>
        <dbReference type="SAM" id="SignalP"/>
    </source>
</evidence>
<organism evidence="3 4">
    <name type="scientific">Heterodera schachtii</name>
    <name type="common">Sugarbeet cyst nematode worm</name>
    <name type="synonym">Tylenchus schachtii</name>
    <dbReference type="NCBI Taxonomy" id="97005"/>
    <lineage>
        <taxon>Eukaryota</taxon>
        <taxon>Metazoa</taxon>
        <taxon>Ecdysozoa</taxon>
        <taxon>Nematoda</taxon>
        <taxon>Chromadorea</taxon>
        <taxon>Rhabditida</taxon>
        <taxon>Tylenchina</taxon>
        <taxon>Tylenchomorpha</taxon>
        <taxon>Tylenchoidea</taxon>
        <taxon>Heteroderidae</taxon>
        <taxon>Heteroderinae</taxon>
        <taxon>Heterodera</taxon>
    </lineage>
</organism>
<dbReference type="AlphaFoldDB" id="A0ABD2JHT4"/>